<feature type="region of interest" description="Disordered" evidence="1">
    <location>
        <begin position="292"/>
        <end position="320"/>
    </location>
</feature>
<evidence type="ECO:0000313" key="3">
    <source>
        <dbReference type="Proteomes" id="UP000297452"/>
    </source>
</evidence>
<feature type="region of interest" description="Disordered" evidence="1">
    <location>
        <begin position="215"/>
        <end position="245"/>
    </location>
</feature>
<feature type="compositionally biased region" description="Basic and acidic residues" evidence="1">
    <location>
        <begin position="221"/>
        <end position="235"/>
    </location>
</feature>
<dbReference type="OrthoDB" id="3546032at2759"/>
<organism evidence="2 3">
    <name type="scientific">Botryotinia narcissicola</name>
    <dbReference type="NCBI Taxonomy" id="278944"/>
    <lineage>
        <taxon>Eukaryota</taxon>
        <taxon>Fungi</taxon>
        <taxon>Dikarya</taxon>
        <taxon>Ascomycota</taxon>
        <taxon>Pezizomycotina</taxon>
        <taxon>Leotiomycetes</taxon>
        <taxon>Helotiales</taxon>
        <taxon>Sclerotiniaceae</taxon>
        <taxon>Botryotinia</taxon>
    </lineage>
</organism>
<comment type="caution">
    <text evidence="2">The sequence shown here is derived from an EMBL/GenBank/DDBJ whole genome shotgun (WGS) entry which is preliminary data.</text>
</comment>
<reference evidence="2 3" key="1">
    <citation type="submission" date="2017-12" db="EMBL/GenBank/DDBJ databases">
        <title>Comparative genomics of Botrytis spp.</title>
        <authorList>
            <person name="Valero-Jimenez C.A."/>
            <person name="Tapia P."/>
            <person name="Veloso J."/>
            <person name="Silva-Moreno E."/>
            <person name="Staats M."/>
            <person name="Valdes J.H."/>
            <person name="Van Kan J.A.L."/>
        </authorList>
    </citation>
    <scope>NUCLEOTIDE SEQUENCE [LARGE SCALE GENOMIC DNA]</scope>
    <source>
        <strain evidence="2 3">MUCL2120</strain>
    </source>
</reference>
<evidence type="ECO:0008006" key="4">
    <source>
        <dbReference type="Google" id="ProtNLM"/>
    </source>
</evidence>
<dbReference type="EMBL" id="PQXJ01000101">
    <property type="protein sequence ID" value="TGO63337.1"/>
    <property type="molecule type" value="Genomic_DNA"/>
</dbReference>
<dbReference type="AlphaFoldDB" id="A0A4Z1J3A8"/>
<keyword evidence="3" id="KW-1185">Reference proteome</keyword>
<sequence length="373" mass="42325">MRFRTFAISQDYGKTYFRATNRILPIENRISAYYPSFLAMKQTSRRTPGQPTDQPSNAIHRLSEVLPRFKSLTASSAANQAKTEYRRGEFLEQLVSQKYPAVVAEEHIQFIRDSFTSFNDKLKKLHAGVPIVHQGLRRSARHSNIDNGMNAEMGGEMAMDVDDDKDRDYNEDGGAASPQLTAEQEAEDEEHWRQAVNAHSIDTTMTNYFVEMGYQAPPSPPKEELKVQKQEEPRLPKRKAHSKKWVPSLTKNNKRASLLPPNAEQLFHNLSLHNTAPEQNVAATGTLVGGSLEPSIFSPPMPPPKRAKTESSSSARSDFRLKQPPRCASCVKMKKNCDRRTPCGRCSGMREYKLCIPYWRDLQRNWDAERSGL</sequence>
<dbReference type="Proteomes" id="UP000297452">
    <property type="component" value="Unassembled WGS sequence"/>
</dbReference>
<name>A0A4Z1J3A8_9HELO</name>
<gene>
    <name evidence="2" type="ORF">BOTNAR_0101g00090</name>
</gene>
<accession>A0A4Z1J3A8</accession>
<protein>
    <recommendedName>
        <fullName evidence="4">Zn(2)-C6 fungal-type domain-containing protein</fullName>
    </recommendedName>
</protein>
<proteinExistence type="predicted"/>
<evidence type="ECO:0000256" key="1">
    <source>
        <dbReference type="SAM" id="MobiDB-lite"/>
    </source>
</evidence>
<feature type="region of interest" description="Disordered" evidence="1">
    <location>
        <begin position="162"/>
        <end position="188"/>
    </location>
</feature>
<evidence type="ECO:0000313" key="2">
    <source>
        <dbReference type="EMBL" id="TGO63337.1"/>
    </source>
</evidence>